<accession>A0AAE1AWF9</accession>
<evidence type="ECO:0000313" key="2">
    <source>
        <dbReference type="EMBL" id="KAK3795040.1"/>
    </source>
</evidence>
<dbReference type="Proteomes" id="UP001283361">
    <property type="component" value="Unassembled WGS sequence"/>
</dbReference>
<keyword evidence="3" id="KW-1185">Reference proteome</keyword>
<protein>
    <submittedName>
        <fullName evidence="2">Uncharacterized protein</fullName>
    </submittedName>
</protein>
<dbReference type="EMBL" id="JAWDGP010001084">
    <property type="protein sequence ID" value="KAK3795040.1"/>
    <property type="molecule type" value="Genomic_DNA"/>
</dbReference>
<evidence type="ECO:0000256" key="1">
    <source>
        <dbReference type="SAM" id="MobiDB-lite"/>
    </source>
</evidence>
<dbReference type="AlphaFoldDB" id="A0AAE1AWF9"/>
<evidence type="ECO:0000313" key="3">
    <source>
        <dbReference type="Proteomes" id="UP001283361"/>
    </source>
</evidence>
<feature type="region of interest" description="Disordered" evidence="1">
    <location>
        <begin position="1"/>
        <end position="80"/>
    </location>
</feature>
<comment type="caution">
    <text evidence="2">The sequence shown here is derived from an EMBL/GenBank/DDBJ whole genome shotgun (WGS) entry which is preliminary data.</text>
</comment>
<feature type="region of interest" description="Disordered" evidence="1">
    <location>
        <begin position="135"/>
        <end position="160"/>
    </location>
</feature>
<gene>
    <name evidence="2" type="ORF">RRG08_019805</name>
</gene>
<proteinExistence type="predicted"/>
<name>A0AAE1AWF9_9GAST</name>
<sequence length="160" mass="17623">MNRGACGHFAPGKKSQPRESRPAQPGMGKELWENRKDACFLSTADNHTRWLPPEQKKKQSISANQRTFFLPQNGGTNSRDRRALLFPRDHGTAPSDQQGWRSARDSAALMLPNGALQGRGHHSLELAGEFLLMAQSEKDPPSRQGHAGIEHMDSTSCPGV</sequence>
<organism evidence="2 3">
    <name type="scientific">Elysia crispata</name>
    <name type="common">lettuce slug</name>
    <dbReference type="NCBI Taxonomy" id="231223"/>
    <lineage>
        <taxon>Eukaryota</taxon>
        <taxon>Metazoa</taxon>
        <taxon>Spiralia</taxon>
        <taxon>Lophotrochozoa</taxon>
        <taxon>Mollusca</taxon>
        <taxon>Gastropoda</taxon>
        <taxon>Heterobranchia</taxon>
        <taxon>Euthyneura</taxon>
        <taxon>Panpulmonata</taxon>
        <taxon>Sacoglossa</taxon>
        <taxon>Placobranchoidea</taxon>
        <taxon>Plakobranchidae</taxon>
        <taxon>Elysia</taxon>
    </lineage>
</organism>
<reference evidence="2" key="1">
    <citation type="journal article" date="2023" name="G3 (Bethesda)">
        <title>A reference genome for the long-term kleptoplast-retaining sea slug Elysia crispata morphotype clarki.</title>
        <authorList>
            <person name="Eastman K.E."/>
            <person name="Pendleton A.L."/>
            <person name="Shaikh M.A."/>
            <person name="Suttiyut T."/>
            <person name="Ogas R."/>
            <person name="Tomko P."/>
            <person name="Gavelis G."/>
            <person name="Widhalm J.R."/>
            <person name="Wisecaver J.H."/>
        </authorList>
    </citation>
    <scope>NUCLEOTIDE SEQUENCE</scope>
    <source>
        <strain evidence="2">ECLA1</strain>
    </source>
</reference>